<gene>
    <name evidence="1" type="ORF">B0H16DRAFT_1446323</name>
</gene>
<comment type="caution">
    <text evidence="1">The sequence shown here is derived from an EMBL/GenBank/DDBJ whole genome shotgun (WGS) entry which is preliminary data.</text>
</comment>
<accession>A0AAD7KJ27</accession>
<name>A0AAD7KJ27_9AGAR</name>
<dbReference type="Proteomes" id="UP001215598">
    <property type="component" value="Unassembled WGS sequence"/>
</dbReference>
<evidence type="ECO:0000313" key="1">
    <source>
        <dbReference type="EMBL" id="KAJ7786639.1"/>
    </source>
</evidence>
<sequence length="245" mass="27865">MPYPARARYASDKFTARQEENEDDCGRNARIRRGDAAAVQTAVYNATNDSVRCSYHDVGKLRITKRRKVKFKLSVKTLNEIRPKLQFPSLEGSLDLCGLLASHNSDDEIKLGLDIWAFRMRVAKAMLAWMGALPAEAVARVQLASGGTCHSDEEKLVRGLMNAAMASMRDDLIELKVWVTVFHEINNYLSKFRASKLLSMLTWEFTARLIEYDKDLKERHSKLHFCTLALKSSRHRCIACITLLK</sequence>
<proteinExistence type="predicted"/>
<keyword evidence="2" id="KW-1185">Reference proteome</keyword>
<reference evidence="1" key="1">
    <citation type="submission" date="2023-03" db="EMBL/GenBank/DDBJ databases">
        <title>Massive genome expansion in bonnet fungi (Mycena s.s.) driven by repeated elements and novel gene families across ecological guilds.</title>
        <authorList>
            <consortium name="Lawrence Berkeley National Laboratory"/>
            <person name="Harder C.B."/>
            <person name="Miyauchi S."/>
            <person name="Viragh M."/>
            <person name="Kuo A."/>
            <person name="Thoen E."/>
            <person name="Andreopoulos B."/>
            <person name="Lu D."/>
            <person name="Skrede I."/>
            <person name="Drula E."/>
            <person name="Henrissat B."/>
            <person name="Morin E."/>
            <person name="Kohler A."/>
            <person name="Barry K."/>
            <person name="LaButti K."/>
            <person name="Morin E."/>
            <person name="Salamov A."/>
            <person name="Lipzen A."/>
            <person name="Mereny Z."/>
            <person name="Hegedus B."/>
            <person name="Baldrian P."/>
            <person name="Stursova M."/>
            <person name="Weitz H."/>
            <person name="Taylor A."/>
            <person name="Grigoriev I.V."/>
            <person name="Nagy L.G."/>
            <person name="Martin F."/>
            <person name="Kauserud H."/>
        </authorList>
    </citation>
    <scope>NUCLEOTIDE SEQUENCE</scope>
    <source>
        <strain evidence="1">CBHHK182m</strain>
    </source>
</reference>
<protein>
    <submittedName>
        <fullName evidence="1">Uncharacterized protein</fullName>
    </submittedName>
</protein>
<dbReference type="EMBL" id="JARKIB010000001">
    <property type="protein sequence ID" value="KAJ7786639.1"/>
    <property type="molecule type" value="Genomic_DNA"/>
</dbReference>
<evidence type="ECO:0000313" key="2">
    <source>
        <dbReference type="Proteomes" id="UP001215598"/>
    </source>
</evidence>
<organism evidence="1 2">
    <name type="scientific">Mycena metata</name>
    <dbReference type="NCBI Taxonomy" id="1033252"/>
    <lineage>
        <taxon>Eukaryota</taxon>
        <taxon>Fungi</taxon>
        <taxon>Dikarya</taxon>
        <taxon>Basidiomycota</taxon>
        <taxon>Agaricomycotina</taxon>
        <taxon>Agaricomycetes</taxon>
        <taxon>Agaricomycetidae</taxon>
        <taxon>Agaricales</taxon>
        <taxon>Marasmiineae</taxon>
        <taxon>Mycenaceae</taxon>
        <taxon>Mycena</taxon>
    </lineage>
</organism>
<dbReference type="AlphaFoldDB" id="A0AAD7KJ27"/>